<sequence length="156" mass="18668">MENHDQQIEQAYSKMAQLCSRSEQCSADIRKKILTYEIVDEIVDEIIEKLIAEKYIDDERFARAYVNDKFKFNKWGRVKMRFYLRQKGLSDATIEKGLEKIDEEKYIKVLVKTMKDKAKTIKKKDKFTKMGQIIRYTQGRGFEPELIHRYLNEVLE</sequence>
<dbReference type="Proteomes" id="UP000032544">
    <property type="component" value="Unassembled WGS sequence"/>
</dbReference>
<evidence type="ECO:0000256" key="1">
    <source>
        <dbReference type="ARBA" id="ARBA00004496"/>
    </source>
</evidence>
<dbReference type="AlphaFoldDB" id="A0A0D8J4N5"/>
<dbReference type="EMBL" id="JRHC01000008">
    <property type="protein sequence ID" value="KJF41867.1"/>
    <property type="molecule type" value="Genomic_DNA"/>
</dbReference>
<dbReference type="Pfam" id="PF02631">
    <property type="entry name" value="RecX_HTH2"/>
    <property type="match status" value="1"/>
</dbReference>
<dbReference type="PANTHER" id="PTHR33602:SF1">
    <property type="entry name" value="REGULATORY PROTEIN RECX FAMILY PROTEIN"/>
    <property type="match status" value="1"/>
</dbReference>
<evidence type="ECO:0000259" key="6">
    <source>
        <dbReference type="Pfam" id="PF02631"/>
    </source>
</evidence>
<dbReference type="RefSeq" id="WP_045033536.1">
    <property type="nucleotide sequence ID" value="NZ_JRHC01000008.1"/>
</dbReference>
<reference evidence="7 8" key="1">
    <citation type="submission" date="2014-09" db="EMBL/GenBank/DDBJ databases">
        <title>Draft Genome Sequence of Draconibacterium sp. JN14CK-3.</title>
        <authorList>
            <person name="Dong C."/>
            <person name="Lai Q."/>
            <person name="Shao Z."/>
        </authorList>
    </citation>
    <scope>NUCLEOTIDE SEQUENCE [LARGE SCALE GENOMIC DNA]</scope>
    <source>
        <strain evidence="7 8">JN14CK-3</strain>
    </source>
</reference>
<evidence type="ECO:0000256" key="5">
    <source>
        <dbReference type="HAMAP-Rule" id="MF_01114"/>
    </source>
</evidence>
<dbReference type="InterPro" id="IPR003783">
    <property type="entry name" value="Regulatory_RecX"/>
</dbReference>
<protein>
    <recommendedName>
        <fullName evidence="3 5">Regulatory protein RecX</fullName>
    </recommendedName>
</protein>
<dbReference type="OrthoDB" id="1523826at2"/>
<organism evidence="7 8">
    <name type="scientific">Draconibacterium sediminis</name>
    <dbReference type="NCBI Taxonomy" id="1544798"/>
    <lineage>
        <taxon>Bacteria</taxon>
        <taxon>Pseudomonadati</taxon>
        <taxon>Bacteroidota</taxon>
        <taxon>Bacteroidia</taxon>
        <taxon>Marinilabiliales</taxon>
        <taxon>Prolixibacteraceae</taxon>
        <taxon>Draconibacterium</taxon>
    </lineage>
</organism>
<gene>
    <name evidence="5" type="primary">recX</name>
    <name evidence="7" type="ORF">LH29_23325</name>
</gene>
<keyword evidence="4 5" id="KW-0963">Cytoplasm</keyword>
<comment type="similarity">
    <text evidence="2 5">Belongs to the RecX family.</text>
</comment>
<keyword evidence="8" id="KW-1185">Reference proteome</keyword>
<name>A0A0D8J4N5_9BACT</name>
<evidence type="ECO:0000256" key="2">
    <source>
        <dbReference type="ARBA" id="ARBA00009695"/>
    </source>
</evidence>
<evidence type="ECO:0000313" key="7">
    <source>
        <dbReference type="EMBL" id="KJF41867.1"/>
    </source>
</evidence>
<feature type="domain" description="RecX second three-helical" evidence="6">
    <location>
        <begin position="57"/>
        <end position="98"/>
    </location>
</feature>
<evidence type="ECO:0000256" key="3">
    <source>
        <dbReference type="ARBA" id="ARBA00018111"/>
    </source>
</evidence>
<proteinExistence type="inferred from homology"/>
<comment type="caution">
    <text evidence="7">The sequence shown here is derived from an EMBL/GenBank/DDBJ whole genome shotgun (WGS) entry which is preliminary data.</text>
</comment>
<dbReference type="Gene3D" id="1.10.10.10">
    <property type="entry name" value="Winged helix-like DNA-binding domain superfamily/Winged helix DNA-binding domain"/>
    <property type="match status" value="2"/>
</dbReference>
<evidence type="ECO:0000313" key="8">
    <source>
        <dbReference type="Proteomes" id="UP000032544"/>
    </source>
</evidence>
<dbReference type="PANTHER" id="PTHR33602">
    <property type="entry name" value="REGULATORY PROTEIN RECX FAMILY PROTEIN"/>
    <property type="match status" value="1"/>
</dbReference>
<comment type="subcellular location">
    <subcellularLocation>
        <location evidence="1 5">Cytoplasm</location>
    </subcellularLocation>
</comment>
<comment type="function">
    <text evidence="5">Modulates RecA activity.</text>
</comment>
<evidence type="ECO:0000256" key="4">
    <source>
        <dbReference type="ARBA" id="ARBA00022490"/>
    </source>
</evidence>
<accession>A0A0D8J4N5</accession>
<dbReference type="GO" id="GO:0006282">
    <property type="term" value="P:regulation of DNA repair"/>
    <property type="evidence" value="ECO:0007669"/>
    <property type="project" value="UniProtKB-UniRule"/>
</dbReference>
<dbReference type="GO" id="GO:0005737">
    <property type="term" value="C:cytoplasm"/>
    <property type="evidence" value="ECO:0007669"/>
    <property type="project" value="UniProtKB-SubCell"/>
</dbReference>
<dbReference type="HAMAP" id="MF_01114">
    <property type="entry name" value="RecX"/>
    <property type="match status" value="1"/>
</dbReference>
<dbReference type="InterPro" id="IPR053924">
    <property type="entry name" value="RecX_HTH_2nd"/>
</dbReference>
<dbReference type="InterPro" id="IPR036388">
    <property type="entry name" value="WH-like_DNA-bd_sf"/>
</dbReference>
<dbReference type="STRING" id="1544798.LH29_23325"/>